<keyword evidence="1" id="KW-0812">Transmembrane</keyword>
<dbReference type="InterPro" id="IPR021994">
    <property type="entry name" value="DUF3592"/>
</dbReference>
<keyword evidence="1" id="KW-0472">Membrane</keyword>
<comment type="caution">
    <text evidence="3">The sequence shown here is derived from an EMBL/GenBank/DDBJ whole genome shotgun (WGS) entry which is preliminary data.</text>
</comment>
<proteinExistence type="predicted"/>
<feature type="transmembrane region" description="Helical" evidence="1">
    <location>
        <begin position="101"/>
        <end position="123"/>
    </location>
</feature>
<dbReference type="RefSeq" id="WP_112091219.1">
    <property type="nucleotide sequence ID" value="NZ_JAWHPV010000007.1"/>
</dbReference>
<dbReference type="AlphaFoldDB" id="A0A329U5J2"/>
<evidence type="ECO:0000313" key="4">
    <source>
        <dbReference type="Proteomes" id="UP000251281"/>
    </source>
</evidence>
<feature type="domain" description="DUF3592" evidence="2">
    <location>
        <begin position="35"/>
        <end position="98"/>
    </location>
</feature>
<sequence>MLNVIIFLVGALIMFYMALRSVRARQQLRTKGVCVQATVSGTVQSRDGAAYVLEFTTAGGSHRLQYPKPAKGKSFAEGSVVTLYYDPDAPEKMFVEGDKSVLGAELLYVGIGVALLVLMVGIMNR</sequence>
<evidence type="ECO:0000259" key="2">
    <source>
        <dbReference type="Pfam" id="PF12158"/>
    </source>
</evidence>
<gene>
    <name evidence="3" type="ORF">C4N24_09545</name>
</gene>
<dbReference type="Proteomes" id="UP000251281">
    <property type="component" value="Unassembled WGS sequence"/>
</dbReference>
<reference evidence="3 4" key="1">
    <citation type="submission" date="2018-02" db="EMBL/GenBank/DDBJ databases">
        <title>Complete genome sequencing of Faecalibacterium prausnitzii strains isolated from the human gut.</title>
        <authorList>
            <person name="Fitzgerald B.C."/>
            <person name="Shkoporov A.N."/>
            <person name="Ross P.R."/>
            <person name="Hill C."/>
        </authorList>
    </citation>
    <scope>NUCLEOTIDE SEQUENCE [LARGE SCALE GENOMIC DNA]</scope>
    <source>
        <strain evidence="3 4">APC923/51-1</strain>
    </source>
</reference>
<evidence type="ECO:0000313" key="3">
    <source>
        <dbReference type="EMBL" id="RAW57032.1"/>
    </source>
</evidence>
<accession>A0A329U5J2</accession>
<feature type="transmembrane region" description="Helical" evidence="1">
    <location>
        <begin position="6"/>
        <end position="22"/>
    </location>
</feature>
<dbReference type="EMBL" id="PRLD01000008">
    <property type="protein sequence ID" value="RAW57032.1"/>
    <property type="molecule type" value="Genomic_DNA"/>
</dbReference>
<organism evidence="3 4">
    <name type="scientific">Faecalibacterium prausnitzii</name>
    <dbReference type="NCBI Taxonomy" id="853"/>
    <lineage>
        <taxon>Bacteria</taxon>
        <taxon>Bacillati</taxon>
        <taxon>Bacillota</taxon>
        <taxon>Clostridia</taxon>
        <taxon>Eubacteriales</taxon>
        <taxon>Oscillospiraceae</taxon>
        <taxon>Faecalibacterium</taxon>
    </lineage>
</organism>
<name>A0A329U5J2_9FIRM</name>
<dbReference type="Pfam" id="PF12158">
    <property type="entry name" value="DUF3592"/>
    <property type="match status" value="1"/>
</dbReference>
<protein>
    <submittedName>
        <fullName evidence="3">DUF3592 domain-containing protein</fullName>
    </submittedName>
</protein>
<evidence type="ECO:0000256" key="1">
    <source>
        <dbReference type="SAM" id="Phobius"/>
    </source>
</evidence>
<keyword evidence="1" id="KW-1133">Transmembrane helix</keyword>